<comment type="caution">
    <text evidence="2">The sequence shown here is derived from an EMBL/GenBank/DDBJ whole genome shotgun (WGS) entry which is preliminary data.</text>
</comment>
<feature type="domain" description="DUF6259" evidence="1">
    <location>
        <begin position="259"/>
        <end position="526"/>
    </location>
</feature>
<sequence>MNATLVIADDRAVAEFDAYSGGLVGLRDRTAGALVHSPETPSLYVLEIPRHGDRTVVVATAAQQVTSTRVGAGGRSLTAVWERPVTSTGEKLDGRIEVTAALDDGRLRLALELSLDAEVEAVRFPSIEGIAPADGDELELLTVDYSQGARVRLLPRFDSNAPYWGTLYPDYASGNLRPEVVCNPTSPFAVLAGRSGGLTVLPSSPTLEFIGWRVSLRPGFRDSLSRTAEPVDGRRSVTFDAIQMPRQSGGRLTALPMTVAPFAGDWPAALAPYRDGQGAARSSGAAWLREPRSWLQVQLMSTEGEPRYDFDALTRIVEECAAHGIGAIQVVGWNEGGQDGLVPVHRPAEKLGGEAGLRRALQRARELDVKTVLYVKYQWVERPGQSWDELAEYVCLDANGQPYAQPGPVYHTSRKRYGMSTPWYVPLCFSSPVLRARFAAEVAQLASWGAAGVLADESLYHGRALLCFAEGHDHPPGASTYLWDGDFVEDLRTAAAASARDFVIAGEGAYDQQFEHYDASYFRSSSERHLPLGRYLRPRARIVTALTGFDDRNMANQCLLYGYAMSLEPYNFKGRPADMPATVAYATAVDDLRRRLAPWLWNGTFAGTEGVAVTAPDRRSRHAQVAVWESPDRPGRCVVIANYDDEQRSYEVHLPPAMTRPGVLRVGEEAAEPLRDGRVVVGPRSAVVVADEAILSTGRTR</sequence>
<keyword evidence="3" id="KW-1185">Reference proteome</keyword>
<dbReference type="InterPro" id="IPR017853">
    <property type="entry name" value="GH"/>
</dbReference>
<protein>
    <recommendedName>
        <fullName evidence="1">DUF6259 domain-containing protein</fullName>
    </recommendedName>
</protein>
<evidence type="ECO:0000313" key="2">
    <source>
        <dbReference type="EMBL" id="RIQ17835.1"/>
    </source>
</evidence>
<dbReference type="InterPro" id="IPR046226">
    <property type="entry name" value="DUF6259"/>
</dbReference>
<dbReference type="SUPFAM" id="SSF51445">
    <property type="entry name" value="(Trans)glycosidases"/>
    <property type="match status" value="1"/>
</dbReference>
<dbReference type="Proteomes" id="UP000284057">
    <property type="component" value="Unassembled WGS sequence"/>
</dbReference>
<evidence type="ECO:0000259" key="1">
    <source>
        <dbReference type="Pfam" id="PF19773"/>
    </source>
</evidence>
<evidence type="ECO:0000313" key="3">
    <source>
        <dbReference type="Proteomes" id="UP000284057"/>
    </source>
</evidence>
<dbReference type="EMBL" id="QUAL01000191">
    <property type="protein sequence ID" value="RIQ17835.1"/>
    <property type="molecule type" value="Genomic_DNA"/>
</dbReference>
<accession>A0A418KKX7</accession>
<dbReference type="AlphaFoldDB" id="A0A418KKX7"/>
<dbReference type="OrthoDB" id="5077666at2"/>
<reference evidence="2 3" key="1">
    <citation type="submission" date="2018-09" db="EMBL/GenBank/DDBJ databases">
        <title>Isolation, diversity and antifungal activity of actinobacteria from wheat.</title>
        <authorList>
            <person name="Han C."/>
        </authorList>
    </citation>
    <scope>NUCLEOTIDE SEQUENCE [LARGE SCALE GENOMIC DNA]</scope>
    <source>
        <strain evidence="2 3">NEAU-YY265</strain>
    </source>
</reference>
<name>A0A418KKX7_9ACTN</name>
<organism evidence="2 3">
    <name type="scientific">Jiangella rhizosphaerae</name>
    <dbReference type="NCBI Taxonomy" id="2293569"/>
    <lineage>
        <taxon>Bacteria</taxon>
        <taxon>Bacillati</taxon>
        <taxon>Actinomycetota</taxon>
        <taxon>Actinomycetes</taxon>
        <taxon>Jiangellales</taxon>
        <taxon>Jiangellaceae</taxon>
        <taxon>Jiangella</taxon>
    </lineage>
</organism>
<dbReference type="RefSeq" id="WP_119662010.1">
    <property type="nucleotide sequence ID" value="NZ_QUAL01000191.1"/>
</dbReference>
<dbReference type="Pfam" id="PF19773">
    <property type="entry name" value="DUF6259"/>
    <property type="match status" value="1"/>
</dbReference>
<gene>
    <name evidence="2" type="ORF">DY240_22120</name>
</gene>
<proteinExistence type="predicted"/>